<organism evidence="2 3">
    <name type="scientific">Panicum virgatum</name>
    <name type="common">Blackwell switchgrass</name>
    <dbReference type="NCBI Taxonomy" id="38727"/>
    <lineage>
        <taxon>Eukaryota</taxon>
        <taxon>Viridiplantae</taxon>
        <taxon>Streptophyta</taxon>
        <taxon>Embryophyta</taxon>
        <taxon>Tracheophyta</taxon>
        <taxon>Spermatophyta</taxon>
        <taxon>Magnoliopsida</taxon>
        <taxon>Liliopsida</taxon>
        <taxon>Poales</taxon>
        <taxon>Poaceae</taxon>
        <taxon>PACMAD clade</taxon>
        <taxon>Panicoideae</taxon>
        <taxon>Panicodae</taxon>
        <taxon>Paniceae</taxon>
        <taxon>Panicinae</taxon>
        <taxon>Panicum</taxon>
        <taxon>Panicum sect. Hiantes</taxon>
    </lineage>
</organism>
<keyword evidence="3" id="KW-1185">Reference proteome</keyword>
<evidence type="ECO:0000256" key="1">
    <source>
        <dbReference type="SAM" id="MobiDB-lite"/>
    </source>
</evidence>
<dbReference type="AlphaFoldDB" id="A0A8T0RJ83"/>
<dbReference type="Proteomes" id="UP000823388">
    <property type="component" value="Chromosome 6K"/>
</dbReference>
<name>A0A8T0RJ83_PANVG</name>
<gene>
    <name evidence="2" type="ORF">PVAP13_6KG372700</name>
</gene>
<evidence type="ECO:0000313" key="3">
    <source>
        <dbReference type="Proteomes" id="UP000823388"/>
    </source>
</evidence>
<reference evidence="2" key="1">
    <citation type="submission" date="2020-05" db="EMBL/GenBank/DDBJ databases">
        <title>WGS assembly of Panicum virgatum.</title>
        <authorList>
            <person name="Lovell J.T."/>
            <person name="Jenkins J."/>
            <person name="Shu S."/>
            <person name="Juenger T.E."/>
            <person name="Schmutz J."/>
        </authorList>
    </citation>
    <scope>NUCLEOTIDE SEQUENCE</scope>
    <source>
        <strain evidence="2">AP13</strain>
    </source>
</reference>
<protein>
    <submittedName>
        <fullName evidence="2">Uncharacterized protein</fullName>
    </submittedName>
</protein>
<sequence length="120" mass="13445">MRLLNTHSAPYSKYSRAPSPRGSRRIYVYPPARNELVARELVSAELLCPRLMPLLRGRCSDAALLGRRPTGGTAAKKMYAADLRPPLLHPPSCRLRMRVPACGSWHLHTMRVLCLHSCSI</sequence>
<feature type="region of interest" description="Disordered" evidence="1">
    <location>
        <begin position="1"/>
        <end position="21"/>
    </location>
</feature>
<dbReference type="EMBL" id="CM029047">
    <property type="protein sequence ID" value="KAG2585135.1"/>
    <property type="molecule type" value="Genomic_DNA"/>
</dbReference>
<proteinExistence type="predicted"/>
<comment type="caution">
    <text evidence="2">The sequence shown here is derived from an EMBL/GenBank/DDBJ whole genome shotgun (WGS) entry which is preliminary data.</text>
</comment>
<evidence type="ECO:0000313" key="2">
    <source>
        <dbReference type="EMBL" id="KAG2585135.1"/>
    </source>
</evidence>
<accession>A0A8T0RJ83</accession>